<keyword evidence="3" id="KW-1185">Reference proteome</keyword>
<protein>
    <submittedName>
        <fullName evidence="2">Uncharacterized protein</fullName>
    </submittedName>
</protein>
<reference evidence="2 3" key="1">
    <citation type="submission" date="2019-02" db="EMBL/GenBank/DDBJ databases">
        <title>Deep-cultivation of Planctomycetes and their phenomic and genomic characterization uncovers novel biology.</title>
        <authorList>
            <person name="Wiegand S."/>
            <person name="Jogler M."/>
            <person name="Boedeker C."/>
            <person name="Pinto D."/>
            <person name="Vollmers J."/>
            <person name="Rivas-Marin E."/>
            <person name="Kohn T."/>
            <person name="Peeters S.H."/>
            <person name="Heuer A."/>
            <person name="Rast P."/>
            <person name="Oberbeckmann S."/>
            <person name="Bunk B."/>
            <person name="Jeske O."/>
            <person name="Meyerdierks A."/>
            <person name="Storesund J.E."/>
            <person name="Kallscheuer N."/>
            <person name="Luecker S."/>
            <person name="Lage O.M."/>
            <person name="Pohl T."/>
            <person name="Merkel B.J."/>
            <person name="Hornburger P."/>
            <person name="Mueller R.-W."/>
            <person name="Bruemmer F."/>
            <person name="Labrenz M."/>
            <person name="Spormann A.M."/>
            <person name="Op Den Camp H."/>
            <person name="Overmann J."/>
            <person name="Amann R."/>
            <person name="Jetten M.S.M."/>
            <person name="Mascher T."/>
            <person name="Medema M.H."/>
            <person name="Devos D.P."/>
            <person name="Kaster A.-K."/>
            <person name="Ovreas L."/>
            <person name="Rohde M."/>
            <person name="Galperin M.Y."/>
            <person name="Jogler C."/>
        </authorList>
    </citation>
    <scope>NUCLEOTIDE SEQUENCE [LARGE SCALE GENOMIC DNA]</scope>
    <source>
        <strain evidence="2 3">Poly59</strain>
    </source>
</reference>
<evidence type="ECO:0000313" key="2">
    <source>
        <dbReference type="EMBL" id="TWU51457.1"/>
    </source>
</evidence>
<dbReference type="AlphaFoldDB" id="A0A5C6ETP4"/>
<dbReference type="EMBL" id="SJPX01000003">
    <property type="protein sequence ID" value="TWU51457.1"/>
    <property type="molecule type" value="Genomic_DNA"/>
</dbReference>
<name>A0A5C6ETP4_9BACT</name>
<accession>A0A5C6ETP4</accession>
<feature type="transmembrane region" description="Helical" evidence="1">
    <location>
        <begin position="54"/>
        <end position="74"/>
    </location>
</feature>
<evidence type="ECO:0000313" key="3">
    <source>
        <dbReference type="Proteomes" id="UP000317977"/>
    </source>
</evidence>
<feature type="transmembrane region" description="Helical" evidence="1">
    <location>
        <begin position="28"/>
        <end position="47"/>
    </location>
</feature>
<proteinExistence type="predicted"/>
<dbReference type="RefSeq" id="WP_186776259.1">
    <property type="nucleotide sequence ID" value="NZ_SJPX01000003.1"/>
</dbReference>
<comment type="caution">
    <text evidence="2">The sequence shown here is derived from an EMBL/GenBank/DDBJ whole genome shotgun (WGS) entry which is preliminary data.</text>
</comment>
<keyword evidence="1" id="KW-1133">Transmembrane helix</keyword>
<sequence length="197" mass="21722">MTNPYDSPHASPREPNVAPIWYTWFYKLYWPAWWIGTALIAGSWFGIVSSNVGWIGFGLAGAAAFGSYVLPSLAGVETEDFVILDSRLLKTKGDAYVNAIERFKDGASLMYDGVAFGFRPSNEIACGIVADNADLDDKAAMALANHAQAAFDTLKSESSEFRTAVVGRQFRISIMSGMDQFARELCRVVDGKLDWRR</sequence>
<keyword evidence="1" id="KW-0472">Membrane</keyword>
<keyword evidence="1" id="KW-0812">Transmembrane</keyword>
<gene>
    <name evidence="2" type="ORF">Poly59_30490</name>
</gene>
<organism evidence="2 3">
    <name type="scientific">Rubripirellula reticaptiva</name>
    <dbReference type="NCBI Taxonomy" id="2528013"/>
    <lineage>
        <taxon>Bacteria</taxon>
        <taxon>Pseudomonadati</taxon>
        <taxon>Planctomycetota</taxon>
        <taxon>Planctomycetia</taxon>
        <taxon>Pirellulales</taxon>
        <taxon>Pirellulaceae</taxon>
        <taxon>Rubripirellula</taxon>
    </lineage>
</organism>
<dbReference type="Proteomes" id="UP000317977">
    <property type="component" value="Unassembled WGS sequence"/>
</dbReference>
<evidence type="ECO:0000256" key="1">
    <source>
        <dbReference type="SAM" id="Phobius"/>
    </source>
</evidence>